<keyword evidence="5 8" id="KW-0812">Transmembrane</keyword>
<dbReference type="PANTHER" id="PTHR30472:SF37">
    <property type="entry name" value="FE(3+) DICITRATE TRANSPORT SYSTEM PERMEASE PROTEIN FECD-RELATED"/>
    <property type="match status" value="1"/>
</dbReference>
<evidence type="ECO:0000256" key="4">
    <source>
        <dbReference type="ARBA" id="ARBA00022475"/>
    </source>
</evidence>
<keyword evidence="10" id="KW-1185">Reference proteome</keyword>
<comment type="subcellular location">
    <subcellularLocation>
        <location evidence="1">Cell membrane</location>
        <topology evidence="1">Multi-pass membrane protein</topology>
    </subcellularLocation>
</comment>
<keyword evidence="3" id="KW-0813">Transport</keyword>
<feature type="transmembrane region" description="Helical" evidence="8">
    <location>
        <begin position="74"/>
        <end position="91"/>
    </location>
</feature>
<feature type="transmembrane region" description="Helical" evidence="8">
    <location>
        <begin position="103"/>
        <end position="126"/>
    </location>
</feature>
<accession>A0ABU1DDS2</accession>
<evidence type="ECO:0000313" key="9">
    <source>
        <dbReference type="EMBL" id="MDR4306193.1"/>
    </source>
</evidence>
<evidence type="ECO:0000256" key="1">
    <source>
        <dbReference type="ARBA" id="ARBA00004651"/>
    </source>
</evidence>
<evidence type="ECO:0000256" key="2">
    <source>
        <dbReference type="ARBA" id="ARBA00007935"/>
    </source>
</evidence>
<feature type="transmembrane region" description="Helical" evidence="8">
    <location>
        <begin position="456"/>
        <end position="476"/>
    </location>
</feature>
<keyword evidence="6 8" id="KW-1133">Transmembrane helix</keyword>
<dbReference type="InterPro" id="IPR000522">
    <property type="entry name" value="ABC_transptr_permease_BtuC"/>
</dbReference>
<proteinExistence type="inferred from homology"/>
<feature type="transmembrane region" description="Helical" evidence="8">
    <location>
        <begin position="157"/>
        <end position="180"/>
    </location>
</feature>
<feature type="transmembrane region" description="Helical" evidence="8">
    <location>
        <begin position="431"/>
        <end position="450"/>
    </location>
</feature>
<reference evidence="9" key="1">
    <citation type="submission" date="2020-10" db="EMBL/GenBank/DDBJ databases">
        <authorList>
            <person name="Abbas A."/>
            <person name="Razzaq R."/>
            <person name="Waqas M."/>
            <person name="Abbas N."/>
            <person name="Nielsen T.K."/>
            <person name="Hansen L.H."/>
            <person name="Hussain S."/>
            <person name="Shahid M."/>
        </authorList>
    </citation>
    <scope>NUCLEOTIDE SEQUENCE</scope>
    <source>
        <strain evidence="9">S14</strain>
    </source>
</reference>
<evidence type="ECO:0000256" key="8">
    <source>
        <dbReference type="SAM" id="Phobius"/>
    </source>
</evidence>
<feature type="transmembrane region" description="Helical" evidence="8">
    <location>
        <begin position="616"/>
        <end position="635"/>
    </location>
</feature>
<comment type="similarity">
    <text evidence="2">Belongs to the binding-protein-dependent transport system permease family. FecCD subfamily.</text>
</comment>
<feature type="transmembrane region" description="Helical" evidence="8">
    <location>
        <begin position="320"/>
        <end position="338"/>
    </location>
</feature>
<dbReference type="InterPro" id="IPR037294">
    <property type="entry name" value="ABC_BtuC-like"/>
</dbReference>
<feature type="transmembrane region" description="Helical" evidence="8">
    <location>
        <begin position="359"/>
        <end position="377"/>
    </location>
</feature>
<dbReference type="SUPFAM" id="SSF81345">
    <property type="entry name" value="ABC transporter involved in vitamin B12 uptake, BtuC"/>
    <property type="match status" value="2"/>
</dbReference>
<keyword evidence="4" id="KW-1003">Cell membrane</keyword>
<dbReference type="PANTHER" id="PTHR30472">
    <property type="entry name" value="FERRIC ENTEROBACTIN TRANSPORT SYSTEM PERMEASE PROTEIN"/>
    <property type="match status" value="1"/>
</dbReference>
<name>A0ABU1DDS2_9HYPH</name>
<protein>
    <submittedName>
        <fullName evidence="9">Fe(3+)-hydroxamate ABC transporter permease FhuB</fullName>
    </submittedName>
</protein>
<feature type="transmembrane region" description="Helical" evidence="8">
    <location>
        <begin position="531"/>
        <end position="552"/>
    </location>
</feature>
<feature type="transmembrane region" description="Helical" evidence="8">
    <location>
        <begin position="397"/>
        <end position="419"/>
    </location>
</feature>
<evidence type="ECO:0000256" key="7">
    <source>
        <dbReference type="ARBA" id="ARBA00023136"/>
    </source>
</evidence>
<feature type="transmembrane region" description="Helical" evidence="8">
    <location>
        <begin position="488"/>
        <end position="519"/>
    </location>
</feature>
<organism evidence="9 10">
    <name type="scientific">Chelatococcus sambhunathii</name>
    <dbReference type="NCBI Taxonomy" id="363953"/>
    <lineage>
        <taxon>Bacteria</taxon>
        <taxon>Pseudomonadati</taxon>
        <taxon>Pseudomonadota</taxon>
        <taxon>Alphaproteobacteria</taxon>
        <taxon>Hyphomicrobiales</taxon>
        <taxon>Chelatococcaceae</taxon>
        <taxon>Chelatococcus</taxon>
    </lineage>
</organism>
<feature type="transmembrane region" description="Helical" evidence="8">
    <location>
        <begin position="132"/>
        <end position="150"/>
    </location>
</feature>
<evidence type="ECO:0000256" key="5">
    <source>
        <dbReference type="ARBA" id="ARBA00022692"/>
    </source>
</evidence>
<feature type="transmembrane region" description="Helical" evidence="8">
    <location>
        <begin position="642"/>
        <end position="662"/>
    </location>
</feature>
<dbReference type="EMBL" id="JADBEO010000009">
    <property type="protein sequence ID" value="MDR4306193.1"/>
    <property type="molecule type" value="Genomic_DNA"/>
</dbReference>
<evidence type="ECO:0000256" key="6">
    <source>
        <dbReference type="ARBA" id="ARBA00022989"/>
    </source>
</evidence>
<dbReference type="NCBIfam" id="NF007866">
    <property type="entry name" value="PRK10577.1-2"/>
    <property type="match status" value="1"/>
</dbReference>
<dbReference type="Gene3D" id="1.10.3470.10">
    <property type="entry name" value="ABC transporter involved in vitamin B12 uptake, BtuC"/>
    <property type="match status" value="2"/>
</dbReference>
<evidence type="ECO:0000256" key="3">
    <source>
        <dbReference type="ARBA" id="ARBA00022448"/>
    </source>
</evidence>
<comment type="caution">
    <text evidence="9">The sequence shown here is derived from an EMBL/GenBank/DDBJ whole genome shotgun (WGS) entry which is preliminary data.</text>
</comment>
<dbReference type="Proteomes" id="UP001181622">
    <property type="component" value="Unassembled WGS sequence"/>
</dbReference>
<feature type="transmembrane region" description="Helical" evidence="8">
    <location>
        <begin position="200"/>
        <end position="226"/>
    </location>
</feature>
<dbReference type="Pfam" id="PF01032">
    <property type="entry name" value="FecCD"/>
    <property type="match status" value="2"/>
</dbReference>
<feature type="transmembrane region" description="Helical" evidence="8">
    <location>
        <begin position="289"/>
        <end position="308"/>
    </location>
</feature>
<gene>
    <name evidence="9" type="primary">fhuB</name>
    <name evidence="9" type="ORF">IHQ68_06125</name>
</gene>
<sequence length="665" mass="66121">MARCPRRRASRGSWRRACRPCAMPDAAARRHRPWLVWTMLVALAAALSLAGISGALSGDPVDRALLFYSVLPRSVVAILAGAALGLSGALLQQALDNPLAEPSTLGVFAGAQLALGVAAVFAPTIGELAREGVAFLGGAGAAGLVLALGWRRKLDPVTVVLCGMVVAMVASSLTAALILARGDYLFALLIWGGGSLTQEGWRPSLAIGAALAFGALASLVLARPLSVLVAGESSARSLGAPALVIRIAALAVGVLLATTVAAEIGLIAFVGLAAPTLARLCGARGAHRLLMGAPPIGAILLWLADGLVQRVGSGETIPTGAATAFIGAPLLLWLLPRLRLADRPAAAKPAARRDPGRTLAAMGCLAILALAGALLVGRDQSGWVVFGDASFGELLPFRAPRTAAAAAAGAMLAAAGVVLQRLTGNPLAGPEVLGVGAGAGVGLAVVLLTADGGSLATQAAGSALGALAALAILLAASRGRLGPERMLLAGAGISALCLAGLNAVIATGSRPAFALLAWMSGATDAVGPREAIAACAAAAVLIAPLALTLRWLEALRLGAVTARSIGLRVRASRAALASLASLLTGAAALVAGPLSFVGLVAPHLAHASGLTRAGPHLAGSILVGAALTVVADLLARTIIAPYQLPLGLFASLIGGVYLMGALRGR</sequence>
<keyword evidence="7 8" id="KW-0472">Membrane</keyword>
<evidence type="ECO:0000313" key="10">
    <source>
        <dbReference type="Proteomes" id="UP001181622"/>
    </source>
</evidence>
<feature type="transmembrane region" description="Helical" evidence="8">
    <location>
        <begin position="573"/>
        <end position="596"/>
    </location>
</feature>
<dbReference type="CDD" id="cd06550">
    <property type="entry name" value="TM_ABC_iron-siderophores_like"/>
    <property type="match status" value="1"/>
</dbReference>
<feature type="transmembrane region" description="Helical" evidence="8">
    <location>
        <begin position="264"/>
        <end position="282"/>
    </location>
</feature>
<feature type="transmembrane region" description="Helical" evidence="8">
    <location>
        <begin position="238"/>
        <end position="258"/>
    </location>
</feature>